<dbReference type="SUPFAM" id="SSF55040">
    <property type="entry name" value="Molybdenum cofactor biosynthesis protein C, MoaC"/>
    <property type="match status" value="1"/>
</dbReference>
<dbReference type="InterPro" id="IPR047594">
    <property type="entry name" value="MoaC_bact/euk"/>
</dbReference>
<evidence type="ECO:0000313" key="9">
    <source>
        <dbReference type="Proteomes" id="UP001230807"/>
    </source>
</evidence>
<evidence type="ECO:0000256" key="2">
    <source>
        <dbReference type="ARBA" id="ARBA00005046"/>
    </source>
</evidence>
<name>A0ABT7MP60_9BACL</name>
<sequence>MMELTHLNNQGRARMVDVSDKAETTRTARARTSVELSDTLKQLITGGRVSKGDVLAVAQVAGIMAAKETSRIIPMCHPLALKKVDLTFEWDGTQLIIESFVKTKGDTGVEMEALTAASVAALTVYDMTKAIDKGIVIGPTYLLEKQGGKSGDYVR</sequence>
<reference evidence="8 9" key="1">
    <citation type="submission" date="2023-06" db="EMBL/GenBank/DDBJ databases">
        <title>Influencing factors and mechanism of Cr(VI) reduction by facultative anaerobic Exiguobacterium sp. PY14.</title>
        <authorList>
            <person name="Zou L."/>
        </authorList>
    </citation>
    <scope>NUCLEOTIDE SEQUENCE [LARGE SCALE GENOMIC DNA]</scope>
    <source>
        <strain evidence="8 9">PY14</strain>
    </source>
</reference>
<comment type="pathway">
    <text evidence="2 6">Cofactor biosynthesis; molybdopterin biosynthesis.</text>
</comment>
<proteinExistence type="inferred from homology"/>
<dbReference type="PANTHER" id="PTHR22960">
    <property type="entry name" value="MOLYBDOPTERIN COFACTOR SYNTHESIS PROTEIN A"/>
    <property type="match status" value="1"/>
</dbReference>
<keyword evidence="4 6" id="KW-0501">Molybdenum cofactor biosynthesis</keyword>
<evidence type="ECO:0000256" key="5">
    <source>
        <dbReference type="ARBA" id="ARBA00023239"/>
    </source>
</evidence>
<gene>
    <name evidence="6 8" type="primary">moaC</name>
    <name evidence="8" type="ORF">QR695_08090</name>
</gene>
<comment type="caution">
    <text evidence="8">The sequence shown here is derived from an EMBL/GenBank/DDBJ whole genome shotgun (WGS) entry which is preliminary data.</text>
</comment>
<accession>A0ABT7MP60</accession>
<evidence type="ECO:0000256" key="1">
    <source>
        <dbReference type="ARBA" id="ARBA00001637"/>
    </source>
</evidence>
<dbReference type="InterPro" id="IPR023045">
    <property type="entry name" value="MoaC"/>
</dbReference>
<evidence type="ECO:0000256" key="4">
    <source>
        <dbReference type="ARBA" id="ARBA00023150"/>
    </source>
</evidence>
<keyword evidence="9" id="KW-1185">Reference proteome</keyword>
<dbReference type="NCBIfam" id="TIGR00581">
    <property type="entry name" value="moaC"/>
    <property type="match status" value="1"/>
</dbReference>
<dbReference type="InterPro" id="IPR002820">
    <property type="entry name" value="Mopterin_CF_biosynth-C_dom"/>
</dbReference>
<comment type="similarity">
    <text evidence="6">Belongs to the MoaC family.</text>
</comment>
<comment type="catalytic activity">
    <reaction evidence="1 6">
        <text>(8S)-3',8-cyclo-7,8-dihydroguanosine 5'-triphosphate = cyclic pyranopterin phosphate + diphosphate</text>
        <dbReference type="Rhea" id="RHEA:49580"/>
        <dbReference type="ChEBI" id="CHEBI:33019"/>
        <dbReference type="ChEBI" id="CHEBI:59648"/>
        <dbReference type="ChEBI" id="CHEBI:131766"/>
        <dbReference type="EC" id="4.6.1.17"/>
    </reaction>
</comment>
<dbReference type="InterPro" id="IPR036522">
    <property type="entry name" value="MoaC_sf"/>
</dbReference>
<dbReference type="EC" id="4.6.1.17" evidence="3 6"/>
<dbReference type="CDD" id="cd01420">
    <property type="entry name" value="MoaC_PE"/>
    <property type="match status" value="1"/>
</dbReference>
<dbReference type="Gene3D" id="3.30.70.640">
    <property type="entry name" value="Molybdopterin cofactor biosynthesis C (MoaC) domain"/>
    <property type="match status" value="1"/>
</dbReference>
<feature type="binding site" evidence="6">
    <location>
        <begin position="75"/>
        <end position="77"/>
    </location>
    <ligand>
        <name>substrate</name>
    </ligand>
</feature>
<keyword evidence="5 6" id="KW-0456">Lyase</keyword>
<comment type="function">
    <text evidence="6">Catalyzes the conversion of (8S)-3',8-cyclo-7,8-dihydroguanosine 5'-triphosphate to cyclic pyranopterin monophosphate (cPMP).</text>
</comment>
<dbReference type="RefSeq" id="WP_214832956.1">
    <property type="nucleotide sequence ID" value="NZ_CP183077.1"/>
</dbReference>
<comment type="subunit">
    <text evidence="6">Homohexamer; trimer of dimers.</text>
</comment>
<dbReference type="NCBIfam" id="NF006870">
    <property type="entry name" value="PRK09364.1"/>
    <property type="match status" value="1"/>
</dbReference>
<dbReference type="HAMAP" id="MF_01224_B">
    <property type="entry name" value="MoaC_B"/>
    <property type="match status" value="1"/>
</dbReference>
<protein>
    <recommendedName>
        <fullName evidence="3 6">Cyclic pyranopterin monophosphate synthase</fullName>
        <ecNumber evidence="3 6">4.6.1.17</ecNumber>
    </recommendedName>
    <alternativeName>
        <fullName evidence="6">Molybdenum cofactor biosynthesis protein C</fullName>
    </alternativeName>
</protein>
<evidence type="ECO:0000256" key="6">
    <source>
        <dbReference type="HAMAP-Rule" id="MF_01224"/>
    </source>
</evidence>
<feature type="active site" evidence="6">
    <location>
        <position position="126"/>
    </location>
</feature>
<evidence type="ECO:0000313" key="8">
    <source>
        <dbReference type="EMBL" id="MDL5376968.1"/>
    </source>
</evidence>
<evidence type="ECO:0000256" key="3">
    <source>
        <dbReference type="ARBA" id="ARBA00012575"/>
    </source>
</evidence>
<evidence type="ECO:0000259" key="7">
    <source>
        <dbReference type="Pfam" id="PF01967"/>
    </source>
</evidence>
<dbReference type="EMBL" id="JASWER010000005">
    <property type="protein sequence ID" value="MDL5376968.1"/>
    <property type="molecule type" value="Genomic_DNA"/>
</dbReference>
<dbReference type="Proteomes" id="UP001230807">
    <property type="component" value="Unassembled WGS sequence"/>
</dbReference>
<organism evidence="8 9">
    <name type="scientific">Exiguobacterium mexicanum</name>
    <dbReference type="NCBI Taxonomy" id="340146"/>
    <lineage>
        <taxon>Bacteria</taxon>
        <taxon>Bacillati</taxon>
        <taxon>Bacillota</taxon>
        <taxon>Bacilli</taxon>
        <taxon>Bacillales</taxon>
        <taxon>Bacillales Family XII. Incertae Sedis</taxon>
        <taxon>Exiguobacterium</taxon>
    </lineage>
</organism>
<dbReference type="GO" id="GO:0061799">
    <property type="term" value="F:cyclic pyranopterin monophosphate synthase activity"/>
    <property type="evidence" value="ECO:0007669"/>
    <property type="project" value="UniProtKB-EC"/>
</dbReference>
<dbReference type="InterPro" id="IPR050105">
    <property type="entry name" value="MoCo_biosynth_MoaA/MoaC"/>
</dbReference>
<dbReference type="Pfam" id="PF01967">
    <property type="entry name" value="MoaC"/>
    <property type="match status" value="1"/>
</dbReference>
<feature type="binding site" evidence="6">
    <location>
        <begin position="111"/>
        <end position="112"/>
    </location>
    <ligand>
        <name>substrate</name>
    </ligand>
</feature>
<feature type="domain" description="Molybdopterin cofactor biosynthesis C (MoaC)" evidence="7">
    <location>
        <begin position="15"/>
        <end position="148"/>
    </location>
</feature>